<dbReference type="InterPro" id="IPR032689">
    <property type="entry name" value="TraG-D_C"/>
</dbReference>
<dbReference type="PANTHER" id="PTHR37937:SF1">
    <property type="entry name" value="CONJUGATIVE TRANSFER: DNA TRANSPORT"/>
    <property type="match status" value="1"/>
</dbReference>
<keyword evidence="4 6" id="KW-1133">Transmembrane helix</keyword>
<accession>A0A7Z0DCC7</accession>
<comment type="caution">
    <text evidence="8">The sequence shown here is derived from an EMBL/GenBank/DDBJ whole genome shotgun (WGS) entry which is preliminary data.</text>
</comment>
<keyword evidence="5 6" id="KW-0472">Membrane</keyword>
<evidence type="ECO:0000313" key="8">
    <source>
        <dbReference type="EMBL" id="NYI72729.1"/>
    </source>
</evidence>
<evidence type="ECO:0000256" key="6">
    <source>
        <dbReference type="SAM" id="Phobius"/>
    </source>
</evidence>
<keyword evidence="9" id="KW-1185">Reference proteome</keyword>
<evidence type="ECO:0000256" key="1">
    <source>
        <dbReference type="ARBA" id="ARBA00004651"/>
    </source>
</evidence>
<gene>
    <name evidence="8" type="ORF">GGQ54_003343</name>
</gene>
<reference evidence="8 9" key="1">
    <citation type="submission" date="2020-07" db="EMBL/GenBank/DDBJ databases">
        <title>Sequencing the genomes of 1000 actinobacteria strains.</title>
        <authorList>
            <person name="Klenk H.-P."/>
        </authorList>
    </citation>
    <scope>NUCLEOTIDE SEQUENCE [LARGE SCALE GENOMIC DNA]</scope>
    <source>
        <strain evidence="8 9">DSM 103164</strain>
    </source>
</reference>
<evidence type="ECO:0000256" key="5">
    <source>
        <dbReference type="ARBA" id="ARBA00023136"/>
    </source>
</evidence>
<feature type="transmembrane region" description="Helical" evidence="6">
    <location>
        <begin position="20"/>
        <end position="43"/>
    </location>
</feature>
<evidence type="ECO:0000256" key="3">
    <source>
        <dbReference type="ARBA" id="ARBA00022692"/>
    </source>
</evidence>
<dbReference type="InterPro" id="IPR051539">
    <property type="entry name" value="T4SS-coupling_protein"/>
</dbReference>
<feature type="domain" description="TraD/TraG TraM recognition site" evidence="7">
    <location>
        <begin position="414"/>
        <end position="540"/>
    </location>
</feature>
<keyword evidence="2" id="KW-1003">Cell membrane</keyword>
<protein>
    <submittedName>
        <fullName evidence="8">Type IV secretory pathway TraG/TraD family ATPase VirD4</fullName>
    </submittedName>
</protein>
<dbReference type="Proteomes" id="UP000527616">
    <property type="component" value="Unassembled WGS sequence"/>
</dbReference>
<evidence type="ECO:0000313" key="9">
    <source>
        <dbReference type="Proteomes" id="UP000527616"/>
    </source>
</evidence>
<proteinExistence type="predicted"/>
<sequence>MRRHADNPARRSDAGGEVGWLITAGVLVTVLAASAALWVGAIVTGGRPVQNPVLFWLEIPAQGYPPGGLILAIPLLLVLVALVALVVWTFRPRKGRSRIDTKAYSMARLKDLDVMHGKGAAAEAQRLNATSATPAGSPIGRLLPGRAELTVPYEWVQLWIMGPRAGKTSCLCIPQIVSTAGPVVATTNKRDLPDYCRGPRATYGHVWVFDPQDIIGEAPEGQPPPWWWNPLSFVTDYPSAVYLAKIFNKAAGEPDATPDAYFGPTGKRYAALLMLAAARAQLPITKLTDWLARPTDDEPVYALRLAGDTAPATQLQGILDLTDKQRDGVVGEAATMLEWLADPKLARWITPPPADTSEPHFDPQQFVRTSQSLFLVSREGEGSARAVTAALTVATVRAAEAYASRSPQGRLPLPMTVVLDEAANVVPWPDLPDLYSHFGSRGIMVSTFLQSWSQGVDVWRETGMRKLWSAANVRGVGAGIADEKFLAELSNLIGPHDVIRRDSNTSGGALFSGAQRSRSVSTRVQRETLFEVAELQALPRGRALVLSPGAPTALVELVHWSSRPDAELIAASERYATQRLLEAQHARPAPSAQETHP</sequence>
<dbReference type="GO" id="GO:0005886">
    <property type="term" value="C:plasma membrane"/>
    <property type="evidence" value="ECO:0007669"/>
    <property type="project" value="UniProtKB-SubCell"/>
</dbReference>
<dbReference type="EMBL" id="JACBZS010000002">
    <property type="protein sequence ID" value="NYI72729.1"/>
    <property type="molecule type" value="Genomic_DNA"/>
</dbReference>
<keyword evidence="3 6" id="KW-0812">Transmembrane</keyword>
<dbReference type="RefSeq" id="WP_179446706.1">
    <property type="nucleotide sequence ID" value="NZ_JACBZS010000002.1"/>
</dbReference>
<dbReference type="CDD" id="cd01127">
    <property type="entry name" value="TrwB_TraG_TraD_VirD4"/>
    <property type="match status" value="1"/>
</dbReference>
<feature type="transmembrane region" description="Helical" evidence="6">
    <location>
        <begin position="63"/>
        <end position="88"/>
    </location>
</feature>
<dbReference type="AlphaFoldDB" id="A0A7Z0DCC7"/>
<evidence type="ECO:0000259" key="7">
    <source>
        <dbReference type="Pfam" id="PF12696"/>
    </source>
</evidence>
<dbReference type="Gene3D" id="3.40.50.300">
    <property type="entry name" value="P-loop containing nucleotide triphosphate hydrolases"/>
    <property type="match status" value="1"/>
</dbReference>
<dbReference type="Pfam" id="PF12696">
    <property type="entry name" value="TraG-D_C"/>
    <property type="match status" value="1"/>
</dbReference>
<dbReference type="SUPFAM" id="SSF52540">
    <property type="entry name" value="P-loop containing nucleoside triphosphate hydrolases"/>
    <property type="match status" value="1"/>
</dbReference>
<name>A0A7Z0DCC7_9ACTN</name>
<dbReference type="InterPro" id="IPR027417">
    <property type="entry name" value="P-loop_NTPase"/>
</dbReference>
<evidence type="ECO:0000256" key="2">
    <source>
        <dbReference type="ARBA" id="ARBA00022475"/>
    </source>
</evidence>
<organism evidence="8 9">
    <name type="scientific">Naumannella cuiyingiana</name>
    <dbReference type="NCBI Taxonomy" id="1347891"/>
    <lineage>
        <taxon>Bacteria</taxon>
        <taxon>Bacillati</taxon>
        <taxon>Actinomycetota</taxon>
        <taxon>Actinomycetes</taxon>
        <taxon>Propionibacteriales</taxon>
        <taxon>Propionibacteriaceae</taxon>
        <taxon>Naumannella</taxon>
    </lineage>
</organism>
<dbReference type="PANTHER" id="PTHR37937">
    <property type="entry name" value="CONJUGATIVE TRANSFER: DNA TRANSPORT"/>
    <property type="match status" value="1"/>
</dbReference>
<comment type="subcellular location">
    <subcellularLocation>
        <location evidence="1">Cell membrane</location>
        <topology evidence="1">Multi-pass membrane protein</topology>
    </subcellularLocation>
</comment>
<evidence type="ECO:0000256" key="4">
    <source>
        <dbReference type="ARBA" id="ARBA00022989"/>
    </source>
</evidence>